<dbReference type="Proteomes" id="UP000499080">
    <property type="component" value="Unassembled WGS sequence"/>
</dbReference>
<gene>
    <name evidence="1" type="ORF">AVEN_250232_1</name>
</gene>
<protein>
    <submittedName>
        <fullName evidence="1">Uncharacterized protein</fullName>
    </submittedName>
</protein>
<dbReference type="EMBL" id="BGPR01000910">
    <property type="protein sequence ID" value="GBM39913.1"/>
    <property type="molecule type" value="Genomic_DNA"/>
</dbReference>
<accession>A0A4Y2FED6</accession>
<keyword evidence="2" id="KW-1185">Reference proteome</keyword>
<dbReference type="AlphaFoldDB" id="A0A4Y2FED6"/>
<proteinExistence type="predicted"/>
<name>A0A4Y2FED6_ARAVE</name>
<evidence type="ECO:0000313" key="2">
    <source>
        <dbReference type="Proteomes" id="UP000499080"/>
    </source>
</evidence>
<sequence length="113" mass="12581">MGWEWAPRIYIFEVPIPILQRKFVRNFAALGPSAYRAECQHTDTRTMSFIILRNRGGLVGRSWLRGQSVPGSSVPSLHRKSAVYVDLLLAKSYVVGQTPSYWCGVEVGEGAPA</sequence>
<comment type="caution">
    <text evidence="1">The sequence shown here is derived from an EMBL/GenBank/DDBJ whole genome shotgun (WGS) entry which is preliminary data.</text>
</comment>
<evidence type="ECO:0000313" key="1">
    <source>
        <dbReference type="EMBL" id="GBM39913.1"/>
    </source>
</evidence>
<organism evidence="1 2">
    <name type="scientific">Araneus ventricosus</name>
    <name type="common">Orbweaver spider</name>
    <name type="synonym">Epeira ventricosa</name>
    <dbReference type="NCBI Taxonomy" id="182803"/>
    <lineage>
        <taxon>Eukaryota</taxon>
        <taxon>Metazoa</taxon>
        <taxon>Ecdysozoa</taxon>
        <taxon>Arthropoda</taxon>
        <taxon>Chelicerata</taxon>
        <taxon>Arachnida</taxon>
        <taxon>Araneae</taxon>
        <taxon>Araneomorphae</taxon>
        <taxon>Entelegynae</taxon>
        <taxon>Araneoidea</taxon>
        <taxon>Araneidae</taxon>
        <taxon>Araneus</taxon>
    </lineage>
</organism>
<reference evidence="1 2" key="1">
    <citation type="journal article" date="2019" name="Sci. Rep.">
        <title>Orb-weaving spider Araneus ventricosus genome elucidates the spidroin gene catalogue.</title>
        <authorList>
            <person name="Kono N."/>
            <person name="Nakamura H."/>
            <person name="Ohtoshi R."/>
            <person name="Moran D.A.P."/>
            <person name="Shinohara A."/>
            <person name="Yoshida Y."/>
            <person name="Fujiwara M."/>
            <person name="Mori M."/>
            <person name="Tomita M."/>
            <person name="Arakawa K."/>
        </authorList>
    </citation>
    <scope>NUCLEOTIDE SEQUENCE [LARGE SCALE GENOMIC DNA]</scope>
</reference>